<dbReference type="Gene3D" id="3.40.50.10490">
    <property type="entry name" value="Glucose-6-phosphate isomerase like protein, domain 1"/>
    <property type="match status" value="1"/>
</dbReference>
<accession>A0A285I3Y8</accession>
<dbReference type="GO" id="GO:0003700">
    <property type="term" value="F:DNA-binding transcription factor activity"/>
    <property type="evidence" value="ECO:0007669"/>
    <property type="project" value="InterPro"/>
</dbReference>
<evidence type="ECO:0000313" key="7">
    <source>
        <dbReference type="Proteomes" id="UP000219573"/>
    </source>
</evidence>
<gene>
    <name evidence="6" type="ORF">SAMN06265827_13044</name>
</gene>
<evidence type="ECO:0000256" key="2">
    <source>
        <dbReference type="ARBA" id="ARBA00023125"/>
    </source>
</evidence>
<dbReference type="PROSITE" id="PS51464">
    <property type="entry name" value="SIS"/>
    <property type="match status" value="1"/>
</dbReference>
<feature type="domain" description="SIS" evidence="5">
    <location>
        <begin position="107"/>
        <end position="248"/>
    </location>
</feature>
<evidence type="ECO:0000259" key="4">
    <source>
        <dbReference type="PROSITE" id="PS51071"/>
    </source>
</evidence>
<dbReference type="InterPro" id="IPR009057">
    <property type="entry name" value="Homeodomain-like_sf"/>
</dbReference>
<evidence type="ECO:0000259" key="5">
    <source>
        <dbReference type="PROSITE" id="PS51464"/>
    </source>
</evidence>
<dbReference type="Pfam" id="PF01380">
    <property type="entry name" value="SIS"/>
    <property type="match status" value="1"/>
</dbReference>
<evidence type="ECO:0000256" key="1">
    <source>
        <dbReference type="ARBA" id="ARBA00023015"/>
    </source>
</evidence>
<dbReference type="EMBL" id="OBDZ01000030">
    <property type="protein sequence ID" value="SNY42669.1"/>
    <property type="molecule type" value="Genomic_DNA"/>
</dbReference>
<evidence type="ECO:0000313" key="6">
    <source>
        <dbReference type="EMBL" id="SNY42669.1"/>
    </source>
</evidence>
<dbReference type="GO" id="GO:0003677">
    <property type="term" value="F:DNA binding"/>
    <property type="evidence" value="ECO:0007669"/>
    <property type="project" value="UniProtKB-KW"/>
</dbReference>
<dbReference type="SUPFAM" id="SSF46689">
    <property type="entry name" value="Homeodomain-like"/>
    <property type="match status" value="1"/>
</dbReference>
<dbReference type="InterPro" id="IPR001347">
    <property type="entry name" value="SIS_dom"/>
</dbReference>
<dbReference type="Pfam" id="PF01418">
    <property type="entry name" value="HTH_6"/>
    <property type="match status" value="1"/>
</dbReference>
<evidence type="ECO:0000256" key="3">
    <source>
        <dbReference type="ARBA" id="ARBA00023163"/>
    </source>
</evidence>
<dbReference type="AlphaFoldDB" id="A0A285I3Y8"/>
<dbReference type="PANTHER" id="PTHR30514:SF1">
    <property type="entry name" value="HTH-TYPE TRANSCRIPTIONAL REGULATOR HEXR-RELATED"/>
    <property type="match status" value="1"/>
</dbReference>
<dbReference type="InterPro" id="IPR035472">
    <property type="entry name" value="RpiR-like_SIS"/>
</dbReference>
<dbReference type="RefSeq" id="WP_097019138.1">
    <property type="nucleotide sequence ID" value="NZ_OBDZ01000030.1"/>
</dbReference>
<dbReference type="Gene3D" id="1.10.10.10">
    <property type="entry name" value="Winged helix-like DNA-binding domain superfamily/Winged helix DNA-binding domain"/>
    <property type="match status" value="1"/>
</dbReference>
<dbReference type="PANTHER" id="PTHR30514">
    <property type="entry name" value="GLUCOKINASE"/>
    <property type="match status" value="1"/>
</dbReference>
<keyword evidence="3" id="KW-0804">Transcription</keyword>
<dbReference type="InterPro" id="IPR036388">
    <property type="entry name" value="WH-like_DNA-bd_sf"/>
</dbReference>
<keyword evidence="1" id="KW-0805">Transcription regulation</keyword>
<sequence length="253" mass="29662">MRLQEIINDNYNRLSENDLYILKYILNHKKECCNLGINELAKKCNISRTTIFRLAKKLGFKGYSEFKFHLKWEEDQVNQEEKDYIESLYKDINETIKLTKEKDFEDICRLIYNAERVFVYGTGTAQLTVAGELKRTFLVAHKYFHVIEGYTEFEVITPSITKDDVVIFISLSGNTTSFQSCINEVSMKGINSISITNLSNNQLSRMVSHNLYVTTTPMNYKNGENYSFSMFFILIETLFRYYIKYQEEQGSKV</sequence>
<dbReference type="Proteomes" id="UP000219573">
    <property type="component" value="Unassembled WGS sequence"/>
</dbReference>
<protein>
    <submittedName>
        <fullName evidence="6">Transcriptional regulator, RpiR family</fullName>
    </submittedName>
</protein>
<dbReference type="PROSITE" id="PS51071">
    <property type="entry name" value="HTH_RPIR"/>
    <property type="match status" value="1"/>
</dbReference>
<dbReference type="InterPro" id="IPR047640">
    <property type="entry name" value="RpiR-like"/>
</dbReference>
<keyword evidence="7" id="KW-1185">Reference proteome</keyword>
<reference evidence="7" key="1">
    <citation type="submission" date="2017-09" db="EMBL/GenBank/DDBJ databases">
        <authorList>
            <person name="Varghese N."/>
            <person name="Submissions S."/>
        </authorList>
    </citation>
    <scope>NUCLEOTIDE SEQUENCE [LARGE SCALE GENOMIC DNA]</scope>
    <source>
        <strain evidence="7">MSL47</strain>
    </source>
</reference>
<proteinExistence type="predicted"/>
<keyword evidence="2" id="KW-0238">DNA-binding</keyword>
<dbReference type="OrthoDB" id="1648815at2"/>
<dbReference type="GO" id="GO:0097367">
    <property type="term" value="F:carbohydrate derivative binding"/>
    <property type="evidence" value="ECO:0007669"/>
    <property type="project" value="InterPro"/>
</dbReference>
<name>A0A285I3Y8_9FIRM</name>
<dbReference type="SUPFAM" id="SSF53697">
    <property type="entry name" value="SIS domain"/>
    <property type="match status" value="1"/>
</dbReference>
<dbReference type="GO" id="GO:1901135">
    <property type="term" value="P:carbohydrate derivative metabolic process"/>
    <property type="evidence" value="ECO:0007669"/>
    <property type="project" value="InterPro"/>
</dbReference>
<organism evidence="6 7">
    <name type="scientific">Orenia metallireducens</name>
    <dbReference type="NCBI Taxonomy" id="1413210"/>
    <lineage>
        <taxon>Bacteria</taxon>
        <taxon>Bacillati</taxon>
        <taxon>Bacillota</taxon>
        <taxon>Clostridia</taxon>
        <taxon>Halanaerobiales</taxon>
        <taxon>Halobacteroidaceae</taxon>
        <taxon>Orenia</taxon>
    </lineage>
</organism>
<dbReference type="CDD" id="cd05013">
    <property type="entry name" value="SIS_RpiR"/>
    <property type="match status" value="1"/>
</dbReference>
<dbReference type="InterPro" id="IPR000281">
    <property type="entry name" value="HTH_RpiR"/>
</dbReference>
<dbReference type="InterPro" id="IPR046348">
    <property type="entry name" value="SIS_dom_sf"/>
</dbReference>
<feature type="domain" description="HTH rpiR-type" evidence="4">
    <location>
        <begin position="1"/>
        <end position="77"/>
    </location>
</feature>